<dbReference type="InterPro" id="IPR057207">
    <property type="entry name" value="FBXL15_LRR"/>
</dbReference>
<accession>A0A2B4RDK3</accession>
<dbReference type="OrthoDB" id="10257471at2759"/>
<dbReference type="GO" id="GO:0031146">
    <property type="term" value="P:SCF-dependent proteasomal ubiquitin-dependent protein catabolic process"/>
    <property type="evidence" value="ECO:0007669"/>
    <property type="project" value="TreeGrafter"/>
</dbReference>
<dbReference type="PANTHER" id="PTHR13318">
    <property type="entry name" value="PARTNER OF PAIRED, ISOFORM B-RELATED"/>
    <property type="match status" value="1"/>
</dbReference>
<feature type="domain" description="F-box" evidence="2">
    <location>
        <begin position="56"/>
        <end position="109"/>
    </location>
</feature>
<dbReference type="SMART" id="SM00367">
    <property type="entry name" value="LRR_CC"/>
    <property type="match status" value="7"/>
</dbReference>
<sequence>MDLEGFEELASFSHPEIDNSDDKFEDEDIEEIIFLEELTNQQFLGQTVLKQRGENTCPFDILPEEIILKIFSFFTLGELCGHVALVCKMWLHYSRCPLLRQKLSFWDRSIESSLVEISDIIKSNFPLLRDLCLQPKMDLTLHGCRLLAQSCPHLQKLSLSFCSQVNKSIIDQFVTFCPKLRDLNLAGCGVTDQCLDGLNKVPLRRLNASHCTKLTDDGLKFLSTECYQLCHINFDGIQWITHDAITVLVEKCYRRLECFGLSFCTSLTDQALEGVQNMKNLVSLTLKKGTEFSAKALKELFEHLHPQNSGSATGLLHVSVAECTNLNDEAVNALADSCRNLQSIDISWCWEVTDAGLERVINSCHQMLDMNICGAKDFRGNPLKKIPQQMSRLRRLDATQCNLVPDELLDELVSIMPQMTVINYYGEEVYPLKYIDGSHIIKDGTWCT</sequence>
<keyword evidence="4" id="KW-1185">Reference proteome</keyword>
<dbReference type="PROSITE" id="PS50181">
    <property type="entry name" value="FBOX"/>
    <property type="match status" value="1"/>
</dbReference>
<comment type="caution">
    <text evidence="3">The sequence shown here is derived from an EMBL/GenBank/DDBJ whole genome shotgun (WGS) entry which is preliminary data.</text>
</comment>
<reference evidence="4" key="1">
    <citation type="journal article" date="2017" name="bioRxiv">
        <title>Comparative analysis of the genomes of Stylophora pistillata and Acropora digitifera provides evidence for extensive differences between species of corals.</title>
        <authorList>
            <person name="Voolstra C.R."/>
            <person name="Li Y."/>
            <person name="Liew Y.J."/>
            <person name="Baumgarten S."/>
            <person name="Zoccola D."/>
            <person name="Flot J.-F."/>
            <person name="Tambutte S."/>
            <person name="Allemand D."/>
            <person name="Aranda M."/>
        </authorList>
    </citation>
    <scope>NUCLEOTIDE SEQUENCE [LARGE SCALE GENOMIC DNA]</scope>
</reference>
<dbReference type="Gene3D" id="3.80.10.10">
    <property type="entry name" value="Ribonuclease Inhibitor"/>
    <property type="match status" value="2"/>
</dbReference>
<dbReference type="Pfam" id="PF13516">
    <property type="entry name" value="LRR_6"/>
    <property type="match status" value="1"/>
</dbReference>
<dbReference type="Pfam" id="PF12937">
    <property type="entry name" value="F-box-like"/>
    <property type="match status" value="1"/>
</dbReference>
<dbReference type="STRING" id="50429.A0A2B4RDK3"/>
<proteinExistence type="predicted"/>
<dbReference type="InterPro" id="IPR001810">
    <property type="entry name" value="F-box_dom"/>
</dbReference>
<evidence type="ECO:0000259" key="2">
    <source>
        <dbReference type="PROSITE" id="PS50181"/>
    </source>
</evidence>
<dbReference type="InterPro" id="IPR036047">
    <property type="entry name" value="F-box-like_dom_sf"/>
</dbReference>
<dbReference type="SUPFAM" id="SSF81383">
    <property type="entry name" value="F-box domain"/>
    <property type="match status" value="1"/>
</dbReference>
<evidence type="ECO:0000313" key="4">
    <source>
        <dbReference type="Proteomes" id="UP000225706"/>
    </source>
</evidence>
<evidence type="ECO:0000313" key="3">
    <source>
        <dbReference type="EMBL" id="PFX14427.1"/>
    </source>
</evidence>
<organism evidence="3 4">
    <name type="scientific">Stylophora pistillata</name>
    <name type="common">Smooth cauliflower coral</name>
    <dbReference type="NCBI Taxonomy" id="50429"/>
    <lineage>
        <taxon>Eukaryota</taxon>
        <taxon>Metazoa</taxon>
        <taxon>Cnidaria</taxon>
        <taxon>Anthozoa</taxon>
        <taxon>Hexacorallia</taxon>
        <taxon>Scleractinia</taxon>
        <taxon>Astrocoeniina</taxon>
        <taxon>Pocilloporidae</taxon>
        <taxon>Stylophora</taxon>
    </lineage>
</organism>
<name>A0A2B4RDK3_STYPI</name>
<dbReference type="Pfam" id="PF25372">
    <property type="entry name" value="DUF7885"/>
    <property type="match status" value="1"/>
</dbReference>
<keyword evidence="1" id="KW-0833">Ubl conjugation pathway</keyword>
<dbReference type="EMBL" id="LSMT01000782">
    <property type="protein sequence ID" value="PFX14427.1"/>
    <property type="molecule type" value="Genomic_DNA"/>
</dbReference>
<dbReference type="AlphaFoldDB" id="A0A2B4RDK3"/>
<protein>
    <submittedName>
        <fullName evidence="3">F-box/LRR-repeat protein 20</fullName>
    </submittedName>
</protein>
<dbReference type="InterPro" id="IPR001611">
    <property type="entry name" value="Leu-rich_rpt"/>
</dbReference>
<dbReference type="SUPFAM" id="SSF52047">
    <property type="entry name" value="RNI-like"/>
    <property type="match status" value="1"/>
</dbReference>
<dbReference type="Proteomes" id="UP000225706">
    <property type="component" value="Unassembled WGS sequence"/>
</dbReference>
<gene>
    <name evidence="3" type="primary">Fbxl20</name>
    <name evidence="3" type="ORF">AWC38_SpisGene21413</name>
</gene>
<dbReference type="GO" id="GO:0019005">
    <property type="term" value="C:SCF ubiquitin ligase complex"/>
    <property type="evidence" value="ECO:0007669"/>
    <property type="project" value="TreeGrafter"/>
</dbReference>
<dbReference type="InterPro" id="IPR032675">
    <property type="entry name" value="LRR_dom_sf"/>
</dbReference>
<evidence type="ECO:0000256" key="1">
    <source>
        <dbReference type="ARBA" id="ARBA00022786"/>
    </source>
</evidence>
<dbReference type="InterPro" id="IPR006553">
    <property type="entry name" value="Leu-rich_rpt_Cys-con_subtyp"/>
</dbReference>